<proteinExistence type="predicted"/>
<dbReference type="Proteomes" id="UP000249402">
    <property type="component" value="Unassembled WGS sequence"/>
</dbReference>
<dbReference type="GeneID" id="37227249"/>
<protein>
    <submittedName>
        <fullName evidence="1">Uncharacterized protein</fullName>
    </submittedName>
</protein>
<reference evidence="1 2" key="1">
    <citation type="submission" date="2018-02" db="EMBL/GenBank/DDBJ databases">
        <title>The genomes of Aspergillus section Nigri reveals drivers in fungal speciation.</title>
        <authorList>
            <consortium name="DOE Joint Genome Institute"/>
            <person name="Vesth T.C."/>
            <person name="Nybo J."/>
            <person name="Theobald S."/>
            <person name="Brandl J."/>
            <person name="Frisvad J.C."/>
            <person name="Nielsen K.F."/>
            <person name="Lyhne E.K."/>
            <person name="Kogle M.E."/>
            <person name="Kuo A."/>
            <person name="Riley R."/>
            <person name="Clum A."/>
            <person name="Nolan M."/>
            <person name="Lipzen A."/>
            <person name="Salamov A."/>
            <person name="Henrissat B."/>
            <person name="Wiebenga A."/>
            <person name="De vries R.P."/>
            <person name="Grigoriev I.V."/>
            <person name="Mortensen U.H."/>
            <person name="Andersen M.R."/>
            <person name="Baker S.E."/>
        </authorList>
    </citation>
    <scope>NUCLEOTIDE SEQUENCE [LARGE SCALE GENOMIC DNA]</scope>
    <source>
        <strain evidence="1 2">CBS 121593</strain>
    </source>
</reference>
<dbReference type="EMBL" id="KZ824523">
    <property type="protein sequence ID" value="RAK94790.1"/>
    <property type="molecule type" value="Genomic_DNA"/>
</dbReference>
<dbReference type="VEuPathDB" id="FungiDB:BO80DRAFT_460293"/>
<evidence type="ECO:0000313" key="1">
    <source>
        <dbReference type="EMBL" id="RAK94790.1"/>
    </source>
</evidence>
<dbReference type="AlphaFoldDB" id="A0A395GHH4"/>
<dbReference type="RefSeq" id="XP_025569118.1">
    <property type="nucleotide sequence ID" value="XM_025722384.1"/>
</dbReference>
<name>A0A395GHH4_9EURO</name>
<accession>A0A395GHH4</accession>
<sequence length="91" mass="10017">MYCAFIDCMREVDATWPVCEGPGTGVPGSLRSTVPGRECTSFPATLICKRVALYNSPARLLAVGRENNCCVFQGQWNFETDCILHNSLRDG</sequence>
<dbReference type="OrthoDB" id="10416603at2759"/>
<keyword evidence="2" id="KW-1185">Reference proteome</keyword>
<evidence type="ECO:0000313" key="2">
    <source>
        <dbReference type="Proteomes" id="UP000249402"/>
    </source>
</evidence>
<gene>
    <name evidence="1" type="ORF">BO80DRAFT_460293</name>
</gene>
<organism evidence="1 2">
    <name type="scientific">Aspergillus ibericus CBS 121593</name>
    <dbReference type="NCBI Taxonomy" id="1448316"/>
    <lineage>
        <taxon>Eukaryota</taxon>
        <taxon>Fungi</taxon>
        <taxon>Dikarya</taxon>
        <taxon>Ascomycota</taxon>
        <taxon>Pezizomycotina</taxon>
        <taxon>Eurotiomycetes</taxon>
        <taxon>Eurotiomycetidae</taxon>
        <taxon>Eurotiales</taxon>
        <taxon>Aspergillaceae</taxon>
        <taxon>Aspergillus</taxon>
        <taxon>Aspergillus subgen. Circumdati</taxon>
    </lineage>
</organism>